<comment type="caution">
    <text evidence="2">The sequence shown here is derived from an EMBL/GenBank/DDBJ whole genome shotgun (WGS) entry which is preliminary data.</text>
</comment>
<evidence type="ECO:0000256" key="1">
    <source>
        <dbReference type="SAM" id="MobiDB-lite"/>
    </source>
</evidence>
<evidence type="ECO:0000313" key="3">
    <source>
        <dbReference type="Proteomes" id="UP000631114"/>
    </source>
</evidence>
<reference evidence="2 3" key="1">
    <citation type="submission" date="2020-10" db="EMBL/GenBank/DDBJ databases">
        <title>The Coptis chinensis genome and diversification of protoberbering-type alkaloids.</title>
        <authorList>
            <person name="Wang B."/>
            <person name="Shu S."/>
            <person name="Song C."/>
            <person name="Liu Y."/>
        </authorList>
    </citation>
    <scope>NUCLEOTIDE SEQUENCE [LARGE SCALE GENOMIC DNA]</scope>
    <source>
        <strain evidence="2">HL-2020</strain>
        <tissue evidence="2">Leaf</tissue>
    </source>
</reference>
<sequence>MPTSIPKTIDSVDHNIKPTTPRGYGPTISAAKYICVMKRMGDWKRRSPFRKKTSYNAMPRKRKSLNLWRETCRCPRTRTHGNQTELIVCIWPKALEDALVREKELEAYVDKKKKKKNNKLKKLLIVIPTQPCCRGNDMITENGEETRAVDIPLWRKPTPARLPYSLRVQHGNTQAIYCVCWYKQRNPGVITIANNIFGSIRLSPMMFFAKAFGLTRMWLIIFKLNSGWTLPRTA</sequence>
<evidence type="ECO:0000313" key="2">
    <source>
        <dbReference type="EMBL" id="KAF9587999.1"/>
    </source>
</evidence>
<dbReference type="Proteomes" id="UP000631114">
    <property type="component" value="Unassembled WGS sequence"/>
</dbReference>
<organism evidence="2 3">
    <name type="scientific">Coptis chinensis</name>
    <dbReference type="NCBI Taxonomy" id="261450"/>
    <lineage>
        <taxon>Eukaryota</taxon>
        <taxon>Viridiplantae</taxon>
        <taxon>Streptophyta</taxon>
        <taxon>Embryophyta</taxon>
        <taxon>Tracheophyta</taxon>
        <taxon>Spermatophyta</taxon>
        <taxon>Magnoliopsida</taxon>
        <taxon>Ranunculales</taxon>
        <taxon>Ranunculaceae</taxon>
        <taxon>Coptidoideae</taxon>
        <taxon>Coptis</taxon>
    </lineage>
</organism>
<accession>A0A835GV84</accession>
<gene>
    <name evidence="2" type="ORF">IFM89_006878</name>
</gene>
<keyword evidence="3" id="KW-1185">Reference proteome</keyword>
<dbReference type="EMBL" id="JADFTS010000009">
    <property type="protein sequence ID" value="KAF9587999.1"/>
    <property type="molecule type" value="Genomic_DNA"/>
</dbReference>
<feature type="region of interest" description="Disordered" evidence="1">
    <location>
        <begin position="1"/>
        <end position="21"/>
    </location>
</feature>
<proteinExistence type="predicted"/>
<dbReference type="AlphaFoldDB" id="A0A835GV84"/>
<name>A0A835GV84_9MAGN</name>
<protein>
    <submittedName>
        <fullName evidence="2">Uncharacterized protein</fullName>
    </submittedName>
</protein>